<accession>A0ABQ7IPC5</accession>
<gene>
    <name evidence="2" type="ORF">EAE98_004801</name>
</gene>
<evidence type="ECO:0000313" key="3">
    <source>
        <dbReference type="Proteomes" id="UP000783213"/>
    </source>
</evidence>
<dbReference type="Proteomes" id="UP000783213">
    <property type="component" value="Unassembled WGS sequence"/>
</dbReference>
<organism evidence="2 3">
    <name type="scientific">Botrytis deweyae</name>
    <dbReference type="NCBI Taxonomy" id="2478750"/>
    <lineage>
        <taxon>Eukaryota</taxon>
        <taxon>Fungi</taxon>
        <taxon>Dikarya</taxon>
        <taxon>Ascomycota</taxon>
        <taxon>Pezizomycotina</taxon>
        <taxon>Leotiomycetes</taxon>
        <taxon>Helotiales</taxon>
        <taxon>Sclerotiniaceae</taxon>
        <taxon>Botrytis</taxon>
    </lineage>
</organism>
<dbReference type="RefSeq" id="XP_038811072.1">
    <property type="nucleotide sequence ID" value="XM_038952422.1"/>
</dbReference>
<dbReference type="GeneID" id="62231575"/>
<feature type="region of interest" description="Disordered" evidence="1">
    <location>
        <begin position="31"/>
        <end position="89"/>
    </location>
</feature>
<evidence type="ECO:0000256" key="1">
    <source>
        <dbReference type="SAM" id="MobiDB-lite"/>
    </source>
</evidence>
<sequence length="89" mass="10050">MQSTSLAPTHLVLLKRGRMYLFFFLLPTPYTTHASRDCPPPSLVGEPKEKKEKRKKEERIGQDQQRSRPIGTNQHGGNPSKKHPSLTAA</sequence>
<reference evidence="2 3" key="1">
    <citation type="journal article" date="2020" name="Genome Biol. Evol.">
        <title>Comparative genomics of Sclerotiniaceae.</title>
        <authorList>
            <person name="Valero Jimenez C.A."/>
            <person name="Steentjes M."/>
            <person name="Scholten O.E."/>
            <person name="Van Kan J.A.L."/>
        </authorList>
    </citation>
    <scope>NUCLEOTIDE SEQUENCE [LARGE SCALE GENOMIC DNA]</scope>
    <source>
        <strain evidence="2 3">B1</strain>
    </source>
</reference>
<keyword evidence="3" id="KW-1185">Reference proteome</keyword>
<protein>
    <recommendedName>
        <fullName evidence="4">Secreted protein</fullName>
    </recommendedName>
</protein>
<feature type="compositionally biased region" description="Basic residues" evidence="1">
    <location>
        <begin position="80"/>
        <end position="89"/>
    </location>
</feature>
<dbReference type="EMBL" id="RCSX01000009">
    <property type="protein sequence ID" value="KAF7930401.1"/>
    <property type="molecule type" value="Genomic_DNA"/>
</dbReference>
<feature type="compositionally biased region" description="Basic and acidic residues" evidence="1">
    <location>
        <begin position="46"/>
        <end position="61"/>
    </location>
</feature>
<name>A0ABQ7IPC5_9HELO</name>
<comment type="caution">
    <text evidence="2">The sequence shown here is derived from an EMBL/GenBank/DDBJ whole genome shotgun (WGS) entry which is preliminary data.</text>
</comment>
<proteinExistence type="predicted"/>
<evidence type="ECO:0000313" key="2">
    <source>
        <dbReference type="EMBL" id="KAF7930401.1"/>
    </source>
</evidence>
<evidence type="ECO:0008006" key="4">
    <source>
        <dbReference type="Google" id="ProtNLM"/>
    </source>
</evidence>